<dbReference type="PROSITE" id="PS51733">
    <property type="entry name" value="BPL_LPL_CATALYTIC"/>
    <property type="match status" value="1"/>
</dbReference>
<comment type="caution">
    <text evidence="3">The sequence shown here is derived from an EMBL/GenBank/DDBJ whole genome shotgun (WGS) entry which is preliminary data.</text>
</comment>
<accession>A0A4U0P4F7</accession>
<sequence>MLHLLLSYPISQSHYPSFPASHELQFPPVLQTILNFSFYSLRIIIALLIHLNIILLQNNTFFGHSNAQNVIVLTETTSTNDYLKQLLSNFTPLEEYTAIMAIKQTAGKGQRGTTWIDRPGESLTASFILFPQKLTPQKNFYLTIISSLAVYDIVSIHIPLEVRIKWPNDIMIGNKKVGGILIENKISHSQIKHAVVGIGLNVFQSQFPSEISFKTTSLHKENPLLQKTILSLVTEIQTKLKFYNEMLLKEQYDELLTRYNQLLFRRNLNALFTVNGKTLEARIVQVCEDGLLEMEYRQEKLKYDLKDITYQL</sequence>
<feature type="domain" description="BPL/LPL catalytic" evidence="2">
    <location>
        <begin position="55"/>
        <end position="244"/>
    </location>
</feature>
<dbReference type="Gene3D" id="3.30.930.10">
    <property type="entry name" value="Bira Bifunctional Protein, Domain 2"/>
    <property type="match status" value="1"/>
</dbReference>
<name>A0A4U0P4F7_9SPHI</name>
<dbReference type="GO" id="GO:0004077">
    <property type="term" value="F:biotin--[biotin carboxyl-carrier protein] ligase activity"/>
    <property type="evidence" value="ECO:0007669"/>
    <property type="project" value="UniProtKB-EC"/>
</dbReference>
<dbReference type="EMBL" id="SUME01000002">
    <property type="protein sequence ID" value="TJZ62090.1"/>
    <property type="molecule type" value="Genomic_DNA"/>
</dbReference>
<dbReference type="CDD" id="cd16442">
    <property type="entry name" value="BPL"/>
    <property type="match status" value="1"/>
</dbReference>
<evidence type="ECO:0000256" key="1">
    <source>
        <dbReference type="ARBA" id="ARBA00022598"/>
    </source>
</evidence>
<dbReference type="AlphaFoldDB" id="A0A4U0P4F7"/>
<proteinExistence type="predicted"/>
<dbReference type="SUPFAM" id="SSF55681">
    <property type="entry name" value="Class II aaRS and biotin synthetases"/>
    <property type="match status" value="1"/>
</dbReference>
<dbReference type="InterPro" id="IPR004143">
    <property type="entry name" value="BPL_LPL_catalytic"/>
</dbReference>
<protein>
    <submittedName>
        <fullName evidence="3">Biotin--[acetyl-CoA-carboxylase] ligase</fullName>
        <ecNumber evidence="3">6.3.4.15</ecNumber>
    </submittedName>
</protein>
<keyword evidence="4" id="KW-1185">Reference proteome</keyword>
<dbReference type="PANTHER" id="PTHR12835">
    <property type="entry name" value="BIOTIN PROTEIN LIGASE"/>
    <property type="match status" value="1"/>
</dbReference>
<dbReference type="NCBIfam" id="TIGR00121">
    <property type="entry name" value="birA_ligase"/>
    <property type="match status" value="1"/>
</dbReference>
<evidence type="ECO:0000313" key="3">
    <source>
        <dbReference type="EMBL" id="TJZ62090.1"/>
    </source>
</evidence>
<gene>
    <name evidence="3" type="ORF">FAZ15_06150</name>
</gene>
<dbReference type="OrthoDB" id="9807064at2"/>
<keyword evidence="1 3" id="KW-0436">Ligase</keyword>
<evidence type="ECO:0000313" key="4">
    <source>
        <dbReference type="Proteomes" id="UP000306808"/>
    </source>
</evidence>
<dbReference type="Pfam" id="PF03099">
    <property type="entry name" value="BPL_LplA_LipB"/>
    <property type="match status" value="1"/>
</dbReference>
<dbReference type="InterPro" id="IPR045864">
    <property type="entry name" value="aa-tRNA-synth_II/BPL/LPL"/>
</dbReference>
<dbReference type="InterPro" id="IPR004408">
    <property type="entry name" value="Biotin_CoA_COase_ligase"/>
</dbReference>
<dbReference type="Proteomes" id="UP000306808">
    <property type="component" value="Unassembled WGS sequence"/>
</dbReference>
<dbReference type="GO" id="GO:0005737">
    <property type="term" value="C:cytoplasm"/>
    <property type="evidence" value="ECO:0007669"/>
    <property type="project" value="TreeGrafter"/>
</dbReference>
<evidence type="ECO:0000259" key="2">
    <source>
        <dbReference type="PROSITE" id="PS51733"/>
    </source>
</evidence>
<dbReference type="EC" id="6.3.4.15" evidence="3"/>
<reference evidence="3 4" key="1">
    <citation type="submission" date="2019-04" db="EMBL/GenBank/DDBJ databases">
        <title>Sphingobacterium olei sp. nov., isolated from oil-contaminated soil.</title>
        <authorList>
            <person name="Liu B."/>
        </authorList>
    </citation>
    <scope>NUCLEOTIDE SEQUENCE [LARGE SCALE GENOMIC DNA]</scope>
    <source>
        <strain evidence="3 4">HAL-9</strain>
    </source>
</reference>
<dbReference type="PANTHER" id="PTHR12835:SF5">
    <property type="entry name" value="BIOTIN--PROTEIN LIGASE"/>
    <property type="match status" value="1"/>
</dbReference>
<organism evidence="3 4">
    <name type="scientific">Sphingobacterium olei</name>
    <dbReference type="NCBI Taxonomy" id="2571155"/>
    <lineage>
        <taxon>Bacteria</taxon>
        <taxon>Pseudomonadati</taxon>
        <taxon>Bacteroidota</taxon>
        <taxon>Sphingobacteriia</taxon>
        <taxon>Sphingobacteriales</taxon>
        <taxon>Sphingobacteriaceae</taxon>
        <taxon>Sphingobacterium</taxon>
    </lineage>
</organism>